<comment type="caution">
    <text evidence="7">The sequence shown here is derived from an EMBL/GenBank/DDBJ whole genome shotgun (WGS) entry which is preliminary data.</text>
</comment>
<keyword evidence="8" id="KW-1185">Reference proteome</keyword>
<evidence type="ECO:0000256" key="5">
    <source>
        <dbReference type="SAM" id="MobiDB-lite"/>
    </source>
</evidence>
<dbReference type="EMBL" id="JBAMMX010000012">
    <property type="protein sequence ID" value="KAK6929931.1"/>
    <property type="molecule type" value="Genomic_DNA"/>
</dbReference>
<evidence type="ECO:0000256" key="3">
    <source>
        <dbReference type="ARBA" id="ARBA00022771"/>
    </source>
</evidence>
<name>A0AAN8VHB5_9MAGN</name>
<keyword evidence="3" id="KW-0863">Zinc-finger</keyword>
<evidence type="ECO:0000256" key="2">
    <source>
        <dbReference type="ARBA" id="ARBA00022723"/>
    </source>
</evidence>
<feature type="domain" description="FLZ-type" evidence="6">
    <location>
        <begin position="67"/>
        <end position="89"/>
    </location>
</feature>
<dbReference type="InterPro" id="IPR007650">
    <property type="entry name" value="Zf-FLZ_dom"/>
</dbReference>
<evidence type="ECO:0000259" key="6">
    <source>
        <dbReference type="PROSITE" id="PS51795"/>
    </source>
</evidence>
<reference evidence="7 8" key="1">
    <citation type="submission" date="2023-12" db="EMBL/GenBank/DDBJ databases">
        <title>A high-quality genome assembly for Dillenia turbinata (Dilleniales).</title>
        <authorList>
            <person name="Chanderbali A."/>
        </authorList>
    </citation>
    <scope>NUCLEOTIDE SEQUENCE [LARGE SCALE GENOMIC DNA]</scope>
    <source>
        <strain evidence="7">LSX21</strain>
        <tissue evidence="7">Leaf</tissue>
    </source>
</reference>
<gene>
    <name evidence="7" type="ORF">RJ641_004025</name>
</gene>
<dbReference type="PROSITE" id="PS51795">
    <property type="entry name" value="ZF_FLZ"/>
    <property type="match status" value="1"/>
</dbReference>
<dbReference type="AlphaFoldDB" id="A0AAN8VHB5"/>
<evidence type="ECO:0000256" key="1">
    <source>
        <dbReference type="ARBA" id="ARBA00009374"/>
    </source>
</evidence>
<feature type="zinc finger region" description="FLZ-type" evidence="4">
    <location>
        <begin position="67"/>
        <end position="89"/>
    </location>
</feature>
<evidence type="ECO:0000313" key="7">
    <source>
        <dbReference type="EMBL" id="KAK6929931.1"/>
    </source>
</evidence>
<dbReference type="Pfam" id="PF04570">
    <property type="entry name" value="zf-FLZ"/>
    <property type="match status" value="1"/>
</dbReference>
<organism evidence="7 8">
    <name type="scientific">Dillenia turbinata</name>
    <dbReference type="NCBI Taxonomy" id="194707"/>
    <lineage>
        <taxon>Eukaryota</taxon>
        <taxon>Viridiplantae</taxon>
        <taxon>Streptophyta</taxon>
        <taxon>Embryophyta</taxon>
        <taxon>Tracheophyta</taxon>
        <taxon>Spermatophyta</taxon>
        <taxon>Magnoliopsida</taxon>
        <taxon>eudicotyledons</taxon>
        <taxon>Gunneridae</taxon>
        <taxon>Pentapetalae</taxon>
        <taxon>Dilleniales</taxon>
        <taxon>Dilleniaceae</taxon>
        <taxon>Dillenia</taxon>
    </lineage>
</organism>
<sequence>MSRYGEISVGALTKPSFAPTLQQKKKPCPITVQKPKPVERPVFTPGSPVSSIARSDHQGIANADGGLFLQSCFQCKKQFGENDDLFMYG</sequence>
<dbReference type="GO" id="GO:0008270">
    <property type="term" value="F:zinc ion binding"/>
    <property type="evidence" value="ECO:0007669"/>
    <property type="project" value="UniProtKB-KW"/>
</dbReference>
<evidence type="ECO:0000313" key="8">
    <source>
        <dbReference type="Proteomes" id="UP001370490"/>
    </source>
</evidence>
<proteinExistence type="inferred from homology"/>
<protein>
    <submittedName>
        <fullName evidence="7">Zf-FLZ domain</fullName>
    </submittedName>
</protein>
<comment type="similarity">
    <text evidence="1">Belongs to the FLZ family.</text>
</comment>
<dbReference type="Proteomes" id="UP001370490">
    <property type="component" value="Unassembled WGS sequence"/>
</dbReference>
<keyword evidence="3" id="KW-0862">Zinc</keyword>
<feature type="region of interest" description="Disordered" evidence="5">
    <location>
        <begin position="20"/>
        <end position="43"/>
    </location>
</feature>
<keyword evidence="2" id="KW-0479">Metal-binding</keyword>
<accession>A0AAN8VHB5</accession>
<evidence type="ECO:0000256" key="4">
    <source>
        <dbReference type="PROSITE-ProRule" id="PRU01131"/>
    </source>
</evidence>